<gene>
    <name evidence="1" type="ORF">DZF91_17050</name>
</gene>
<dbReference type="EMBL" id="QURH01000285">
    <property type="protein sequence ID" value="RFU40452.1"/>
    <property type="molecule type" value="Genomic_DNA"/>
</dbReference>
<dbReference type="AlphaFoldDB" id="A0A372JK97"/>
<evidence type="ECO:0000313" key="2">
    <source>
        <dbReference type="Proteomes" id="UP000261811"/>
    </source>
</evidence>
<protein>
    <submittedName>
        <fullName evidence="1">DUF4241 domain-containing protein</fullName>
    </submittedName>
</protein>
<evidence type="ECO:0000313" key="1">
    <source>
        <dbReference type="EMBL" id="RFU40452.1"/>
    </source>
</evidence>
<dbReference type="Pfam" id="PF14025">
    <property type="entry name" value="DUF4241"/>
    <property type="match status" value="1"/>
</dbReference>
<dbReference type="RefSeq" id="WP_117358446.1">
    <property type="nucleotide sequence ID" value="NZ_QURH01000285.1"/>
</dbReference>
<comment type="caution">
    <text evidence="1">The sequence shown here is derived from an EMBL/GenBank/DDBJ whole genome shotgun (WGS) entry which is preliminary data.</text>
</comment>
<dbReference type="Proteomes" id="UP000261811">
    <property type="component" value="Unassembled WGS sequence"/>
</dbReference>
<sequence length="220" mass="23990">MLEMPDFEVMFQAGTRLRWKDGSQSTIDVRTVGELLLPSGRLIAQDPDVAEHEEPFSAPLPPGKYVVSLSISHWETSPNPGLPSPLRLVNAARIEIGDMPPVSWEMALRGNEDLTDLDEDGFFGFGVDSGCGAFFDVGALPYLKQMQPDDDSPLVKALDRLDEAGGLVVPTGDERLNIIVFQCGMGDGAYPTWIGRSENGDMVCLISDLELFTSCEVMPL</sequence>
<proteinExistence type="predicted"/>
<dbReference type="InterPro" id="IPR025335">
    <property type="entry name" value="DUF4241"/>
</dbReference>
<dbReference type="OrthoDB" id="9789980at2"/>
<reference evidence="1 2" key="1">
    <citation type="submission" date="2018-08" db="EMBL/GenBank/DDBJ databases">
        <title>Actinomadura jelena sp. nov., a novel Actinomycete isolated from soil in Chad.</title>
        <authorList>
            <person name="Shi L."/>
        </authorList>
    </citation>
    <scope>NUCLEOTIDE SEQUENCE [LARGE SCALE GENOMIC DNA]</scope>
    <source>
        <strain evidence="1 2">NEAU-G17</strain>
    </source>
</reference>
<organism evidence="1 2">
    <name type="scientific">Actinomadura logoneensis</name>
    <dbReference type="NCBI Taxonomy" id="2293572"/>
    <lineage>
        <taxon>Bacteria</taxon>
        <taxon>Bacillati</taxon>
        <taxon>Actinomycetota</taxon>
        <taxon>Actinomycetes</taxon>
        <taxon>Streptosporangiales</taxon>
        <taxon>Thermomonosporaceae</taxon>
        <taxon>Actinomadura</taxon>
    </lineage>
</organism>
<keyword evidence="2" id="KW-1185">Reference proteome</keyword>
<accession>A0A372JK97</accession>
<name>A0A372JK97_9ACTN</name>